<organism evidence="1 2">
    <name type="scientific">Catharanthus roseus</name>
    <name type="common">Madagascar periwinkle</name>
    <name type="synonym">Vinca rosea</name>
    <dbReference type="NCBI Taxonomy" id="4058"/>
    <lineage>
        <taxon>Eukaryota</taxon>
        <taxon>Viridiplantae</taxon>
        <taxon>Streptophyta</taxon>
        <taxon>Embryophyta</taxon>
        <taxon>Tracheophyta</taxon>
        <taxon>Spermatophyta</taxon>
        <taxon>Magnoliopsida</taxon>
        <taxon>eudicotyledons</taxon>
        <taxon>Gunneridae</taxon>
        <taxon>Pentapetalae</taxon>
        <taxon>asterids</taxon>
        <taxon>lamiids</taxon>
        <taxon>Gentianales</taxon>
        <taxon>Apocynaceae</taxon>
        <taxon>Rauvolfioideae</taxon>
        <taxon>Vinceae</taxon>
        <taxon>Catharanthinae</taxon>
        <taxon>Catharanthus</taxon>
    </lineage>
</organism>
<proteinExistence type="predicted"/>
<reference evidence="2" key="1">
    <citation type="journal article" date="2023" name="Nat. Plants">
        <title>Single-cell RNA sequencing provides a high-resolution roadmap for understanding the multicellular compartmentation of specialized metabolism.</title>
        <authorList>
            <person name="Sun S."/>
            <person name="Shen X."/>
            <person name="Li Y."/>
            <person name="Li Y."/>
            <person name="Wang S."/>
            <person name="Li R."/>
            <person name="Zhang H."/>
            <person name="Shen G."/>
            <person name="Guo B."/>
            <person name="Wei J."/>
            <person name="Xu J."/>
            <person name="St-Pierre B."/>
            <person name="Chen S."/>
            <person name="Sun C."/>
        </authorList>
    </citation>
    <scope>NUCLEOTIDE SEQUENCE [LARGE SCALE GENOMIC DNA]</scope>
</reference>
<name>A0ACC0AQY0_CATRO</name>
<sequence>MTPYCLSKILAATAAENPCCCYCHRNIVAAASNLPLCSPLAKMPAIQTTYRIIGRVLLKKLRRAQDTLSMGFSFIQEIGVRREKLIMMIDGSTDFLTTGFVNSVAAGTLHINTSTAQFRCSRFVFGTGHTGTCTGQFHSSRFIFCTDHTAVIIYGSIYGSCSLEAALGDTHQLLLLNIDSLHPSSRAATHILVILQEWFTNSYHHWFEVPSDVRDMWWGEFQKRCVCNFSLSMTKMRYAWEVKQVDLTERFSKSRHLEELHKHQGMDKKRKRFHEARQKAEEEVATKVVLFSDDFELMATVSGGLDRGQLYKIGSKAAHLRAESSRGTLGLPPCCLEVEQRIMRWVEATISSVCVAFDKHMRRFTD</sequence>
<dbReference type="EMBL" id="CM044705">
    <property type="protein sequence ID" value="KAI5662857.1"/>
    <property type="molecule type" value="Genomic_DNA"/>
</dbReference>
<accession>A0ACC0AQY0</accession>
<gene>
    <name evidence="1" type="ORF">M9H77_22180</name>
</gene>
<protein>
    <submittedName>
        <fullName evidence="1">Uncharacterized protein</fullName>
    </submittedName>
</protein>
<dbReference type="Proteomes" id="UP001060085">
    <property type="component" value="Linkage Group LG05"/>
</dbReference>
<evidence type="ECO:0000313" key="2">
    <source>
        <dbReference type="Proteomes" id="UP001060085"/>
    </source>
</evidence>
<keyword evidence="2" id="KW-1185">Reference proteome</keyword>
<evidence type="ECO:0000313" key="1">
    <source>
        <dbReference type="EMBL" id="KAI5662857.1"/>
    </source>
</evidence>
<comment type="caution">
    <text evidence="1">The sequence shown here is derived from an EMBL/GenBank/DDBJ whole genome shotgun (WGS) entry which is preliminary data.</text>
</comment>